<reference evidence="12" key="1">
    <citation type="submission" date="2025-08" db="UniProtKB">
        <authorList>
            <consortium name="RefSeq"/>
        </authorList>
    </citation>
    <scope>IDENTIFICATION</scope>
</reference>
<keyword evidence="9" id="KW-0325">Glycoprotein</keyword>
<sequence length="367" mass="41718">MAPQTLLMLLSGTLALTQIQAGSHSLRYFLTAVSRPGQGEPRFIAVGYVDDRQIRRYDSDGQKPEAGPLASWMELMELDFWDEITQIAKAREQDYRVYLRNLLSYYNQSDSGSHTYQGMYGCDFWPDGHILCGYYQEAYDGANYITLNEDMHSWTAADAVAQITKSKWDEAGLAEIYRTYFVECKYQDWIHRALKKGKEKLLCTEPPKAHMTHHPISEQEVTLRCWALGFYPAEITLTWQWDGEELTQDTELVETRPAGDGNFQKWAAVMVPSGEEQKYTCHVQHEGLPEPLTLRWESHSQSDIPIMVIIVIMVLVAIGAVVAGVVFWWKKSSGRRRGNYTQAASGDNVQCPDVSFTVSNGETMVET</sequence>
<dbReference type="GO" id="GO:0042612">
    <property type="term" value="C:MHC class I protein complex"/>
    <property type="evidence" value="ECO:0007669"/>
    <property type="project" value="UniProtKB-KW"/>
</dbReference>
<dbReference type="InterPro" id="IPR003006">
    <property type="entry name" value="Ig/MHC_CS"/>
</dbReference>
<dbReference type="GO" id="GO:0042605">
    <property type="term" value="F:peptide antigen binding"/>
    <property type="evidence" value="ECO:0007669"/>
    <property type="project" value="TreeGrafter"/>
</dbReference>
<accession>A0A8B7B485</accession>
<dbReference type="InterPro" id="IPR003597">
    <property type="entry name" value="Ig_C1-set"/>
</dbReference>
<dbReference type="AlphaFoldDB" id="A0A8B7B485"/>
<dbReference type="CDD" id="cd07698">
    <property type="entry name" value="IgC1_MHC_I_alpha3"/>
    <property type="match status" value="1"/>
</dbReference>
<dbReference type="GO" id="GO:0009897">
    <property type="term" value="C:external side of plasma membrane"/>
    <property type="evidence" value="ECO:0007669"/>
    <property type="project" value="TreeGrafter"/>
</dbReference>
<protein>
    <submittedName>
        <fullName evidence="12">HLA class I histocompatibility antigen, alpha chain H</fullName>
    </submittedName>
</protein>
<name>A0A8B7B485_ORYAF</name>
<comment type="subcellular location">
    <subcellularLocation>
        <location evidence="2">Membrane</location>
        <topology evidence="2">Single-pass type I membrane protein</topology>
    </subcellularLocation>
</comment>
<evidence type="ECO:0000256" key="10">
    <source>
        <dbReference type="RuleBase" id="RU004439"/>
    </source>
</evidence>
<evidence type="ECO:0000256" key="8">
    <source>
        <dbReference type="ARBA" id="ARBA00023136"/>
    </source>
</evidence>
<dbReference type="InterPro" id="IPR013783">
    <property type="entry name" value="Ig-like_fold"/>
</dbReference>
<organism evidence="11 12">
    <name type="scientific">Orycteropus afer afer</name>
    <dbReference type="NCBI Taxonomy" id="1230840"/>
    <lineage>
        <taxon>Eukaryota</taxon>
        <taxon>Metazoa</taxon>
        <taxon>Chordata</taxon>
        <taxon>Craniata</taxon>
        <taxon>Vertebrata</taxon>
        <taxon>Euteleostomi</taxon>
        <taxon>Mammalia</taxon>
        <taxon>Eutheria</taxon>
        <taxon>Afrotheria</taxon>
        <taxon>Tubulidentata</taxon>
        <taxon>Orycteropodidae</taxon>
        <taxon>Orycteropus</taxon>
    </lineage>
</organism>
<dbReference type="FunFam" id="2.60.40.10:FF:000014">
    <property type="entry name" value="H-2 class I histocompatibility antigen, alpha chain"/>
    <property type="match status" value="1"/>
</dbReference>
<dbReference type="Pfam" id="PF07654">
    <property type="entry name" value="C1-set"/>
    <property type="match status" value="1"/>
</dbReference>
<evidence type="ECO:0000256" key="4">
    <source>
        <dbReference type="ARBA" id="ARBA00022451"/>
    </source>
</evidence>
<dbReference type="PRINTS" id="PR01638">
    <property type="entry name" value="MHCCLASSI"/>
</dbReference>
<evidence type="ECO:0000313" key="11">
    <source>
        <dbReference type="Proteomes" id="UP000694850"/>
    </source>
</evidence>
<dbReference type="Pfam" id="PF00129">
    <property type="entry name" value="MHC_I"/>
    <property type="match status" value="1"/>
</dbReference>
<keyword evidence="8" id="KW-0472">Membrane</keyword>
<dbReference type="SUPFAM" id="SSF48726">
    <property type="entry name" value="Immunoglobulin"/>
    <property type="match status" value="1"/>
</dbReference>
<dbReference type="FunFam" id="3.30.500.10:FF:000001">
    <property type="entry name" value="H-2 class I histocompatibility antigen, alpha chain"/>
    <property type="match status" value="1"/>
</dbReference>
<dbReference type="InterPro" id="IPR036179">
    <property type="entry name" value="Ig-like_dom_sf"/>
</dbReference>
<dbReference type="PROSITE" id="PS50835">
    <property type="entry name" value="IG_LIKE"/>
    <property type="match status" value="1"/>
</dbReference>
<dbReference type="GO" id="GO:0002486">
    <property type="term" value="P:antigen processing and presentation of endogenous peptide antigen via MHC class I via ER pathway, TAP-independent"/>
    <property type="evidence" value="ECO:0007669"/>
    <property type="project" value="TreeGrafter"/>
</dbReference>
<dbReference type="PANTHER" id="PTHR16675">
    <property type="entry name" value="MHC CLASS I-RELATED"/>
    <property type="match status" value="1"/>
</dbReference>
<dbReference type="RefSeq" id="XP_007954729.2">
    <property type="nucleotide sequence ID" value="XM_007956538.2"/>
</dbReference>
<dbReference type="PANTHER" id="PTHR16675:SF251">
    <property type="entry name" value="HLA CLASS I HISTOCOMPATIBILITY ANTIGEN, C ALPHA CHAIN"/>
    <property type="match status" value="1"/>
</dbReference>
<keyword evidence="7" id="KW-1133">Transmembrane helix</keyword>
<evidence type="ECO:0000256" key="1">
    <source>
        <dbReference type="ARBA" id="ARBA00002297"/>
    </source>
</evidence>
<dbReference type="InterPro" id="IPR001039">
    <property type="entry name" value="MHC_I_a_a1/a2"/>
</dbReference>
<dbReference type="GO" id="GO:0002476">
    <property type="term" value="P:antigen processing and presentation of endogenous peptide antigen via MHC class Ib"/>
    <property type="evidence" value="ECO:0007669"/>
    <property type="project" value="TreeGrafter"/>
</dbReference>
<keyword evidence="6" id="KW-0391">Immunity</keyword>
<dbReference type="InterPro" id="IPR011161">
    <property type="entry name" value="MHC_I-like_Ag-recog"/>
</dbReference>
<dbReference type="Gene3D" id="2.60.40.10">
    <property type="entry name" value="Immunoglobulins"/>
    <property type="match status" value="1"/>
</dbReference>
<keyword evidence="5" id="KW-0812">Transmembrane</keyword>
<evidence type="ECO:0000256" key="5">
    <source>
        <dbReference type="ARBA" id="ARBA00022692"/>
    </source>
</evidence>
<comment type="similarity">
    <text evidence="3 10">Belongs to the MHC class I family.</text>
</comment>
<comment type="function">
    <text evidence="1">Involved in the presentation of foreign antigens to the immune system.</text>
</comment>
<gene>
    <name evidence="12" type="primary">LOC103210623</name>
</gene>
<dbReference type="GO" id="GO:0030670">
    <property type="term" value="C:phagocytic vesicle membrane"/>
    <property type="evidence" value="ECO:0007669"/>
    <property type="project" value="UniProtKB-ARBA"/>
</dbReference>
<keyword evidence="11" id="KW-1185">Reference proteome</keyword>
<dbReference type="InterPro" id="IPR037055">
    <property type="entry name" value="MHC_I-like_Ag-recog_sf"/>
</dbReference>
<evidence type="ECO:0000256" key="3">
    <source>
        <dbReference type="ARBA" id="ARBA00006909"/>
    </source>
</evidence>
<evidence type="ECO:0000256" key="9">
    <source>
        <dbReference type="ARBA" id="ARBA00023180"/>
    </source>
</evidence>
<dbReference type="GO" id="GO:0006955">
    <property type="term" value="P:immune response"/>
    <property type="evidence" value="ECO:0007669"/>
    <property type="project" value="TreeGrafter"/>
</dbReference>
<dbReference type="InterPro" id="IPR007110">
    <property type="entry name" value="Ig-like_dom"/>
</dbReference>
<dbReference type="PROSITE" id="PS00290">
    <property type="entry name" value="IG_MHC"/>
    <property type="match status" value="1"/>
</dbReference>
<dbReference type="GO" id="GO:0001916">
    <property type="term" value="P:positive regulation of T cell mediated cytotoxicity"/>
    <property type="evidence" value="ECO:0007669"/>
    <property type="project" value="TreeGrafter"/>
</dbReference>
<dbReference type="InterPro" id="IPR050208">
    <property type="entry name" value="MHC_class-I_related"/>
</dbReference>
<dbReference type="SMART" id="SM00407">
    <property type="entry name" value="IGc1"/>
    <property type="match status" value="1"/>
</dbReference>
<evidence type="ECO:0000256" key="7">
    <source>
        <dbReference type="ARBA" id="ARBA00022989"/>
    </source>
</evidence>
<dbReference type="GeneID" id="103210623"/>
<dbReference type="SUPFAM" id="SSF54452">
    <property type="entry name" value="MHC antigen-recognition domain"/>
    <property type="match status" value="1"/>
</dbReference>
<dbReference type="InterPro" id="IPR011162">
    <property type="entry name" value="MHC_I/II-like_Ag-recog"/>
</dbReference>
<evidence type="ECO:0000313" key="12">
    <source>
        <dbReference type="RefSeq" id="XP_007954729.2"/>
    </source>
</evidence>
<dbReference type="GO" id="GO:0005615">
    <property type="term" value="C:extracellular space"/>
    <property type="evidence" value="ECO:0007669"/>
    <property type="project" value="TreeGrafter"/>
</dbReference>
<dbReference type="GO" id="GO:0005102">
    <property type="term" value="F:signaling receptor binding"/>
    <property type="evidence" value="ECO:0007669"/>
    <property type="project" value="TreeGrafter"/>
</dbReference>
<dbReference type="GO" id="GO:0098553">
    <property type="term" value="C:lumenal side of endoplasmic reticulum membrane"/>
    <property type="evidence" value="ECO:0007669"/>
    <property type="project" value="UniProtKB-ARBA"/>
</dbReference>
<dbReference type="Proteomes" id="UP000694850">
    <property type="component" value="Unplaced"/>
</dbReference>
<dbReference type="Gene3D" id="3.30.500.10">
    <property type="entry name" value="MHC class I-like antigen recognition-like"/>
    <property type="match status" value="1"/>
</dbReference>
<evidence type="ECO:0000256" key="2">
    <source>
        <dbReference type="ARBA" id="ARBA00004479"/>
    </source>
</evidence>
<evidence type="ECO:0000256" key="6">
    <source>
        <dbReference type="ARBA" id="ARBA00022859"/>
    </source>
</evidence>
<keyword evidence="4" id="KW-0490">MHC I</keyword>
<dbReference type="OrthoDB" id="8936120at2759"/>
<proteinExistence type="inferred from homology"/>